<dbReference type="InterPro" id="IPR008253">
    <property type="entry name" value="Marvel"/>
</dbReference>
<organism evidence="7">
    <name type="scientific">Bionectria ochroleuca</name>
    <name type="common">Gliocladium roseum</name>
    <dbReference type="NCBI Taxonomy" id="29856"/>
    <lineage>
        <taxon>Eukaryota</taxon>
        <taxon>Fungi</taxon>
        <taxon>Dikarya</taxon>
        <taxon>Ascomycota</taxon>
        <taxon>Pezizomycotina</taxon>
        <taxon>Sordariomycetes</taxon>
        <taxon>Hypocreomycetidae</taxon>
        <taxon>Hypocreales</taxon>
        <taxon>Bionectriaceae</taxon>
        <taxon>Clonostachys</taxon>
    </lineage>
</organism>
<feature type="transmembrane region" description="Helical" evidence="5">
    <location>
        <begin position="6"/>
        <end position="30"/>
    </location>
</feature>
<protein>
    <recommendedName>
        <fullName evidence="6">MARVEL domain-containing protein</fullName>
    </recommendedName>
</protein>
<dbReference type="EMBL" id="CDPU01000025">
    <property type="protein sequence ID" value="CEO51784.1"/>
    <property type="molecule type" value="Genomic_DNA"/>
</dbReference>
<dbReference type="PANTHER" id="PTHR37451:SF1">
    <property type="entry name" value="MARVEL DOMAIN-CONTAINING PROTEIN"/>
    <property type="match status" value="1"/>
</dbReference>
<dbReference type="PANTHER" id="PTHR37451">
    <property type="entry name" value="MARVEL DOMAIN"/>
    <property type="match status" value="1"/>
</dbReference>
<proteinExistence type="predicted"/>
<keyword evidence="3 5" id="KW-1133">Transmembrane helix</keyword>
<dbReference type="GO" id="GO:0016020">
    <property type="term" value="C:membrane"/>
    <property type="evidence" value="ECO:0007669"/>
    <property type="project" value="UniProtKB-SubCell"/>
</dbReference>
<accession>A0A0B7K3N9</accession>
<sequence length="147" mass="15990">MKTGSFGILTIIHALLALFLIIELGLVSYVVDITWRWSSVQFLLFTVVWSILVLVYVVFAPAFLPRAHIPIAVLAVLGITMIFWFAGATAVAADIGVPDCMGNRSCQVTQASVAFAYFIWAGFLGLFGLEAMAYWKSRGPAANADKV</sequence>
<comment type="subcellular location">
    <subcellularLocation>
        <location evidence="1">Membrane</location>
        <topology evidence="1">Multi-pass membrane protein</topology>
    </subcellularLocation>
</comment>
<evidence type="ECO:0000256" key="3">
    <source>
        <dbReference type="ARBA" id="ARBA00022989"/>
    </source>
</evidence>
<evidence type="ECO:0000313" key="7">
    <source>
        <dbReference type="EMBL" id="CEO51784.1"/>
    </source>
</evidence>
<keyword evidence="4 5" id="KW-0472">Membrane</keyword>
<evidence type="ECO:0000256" key="2">
    <source>
        <dbReference type="ARBA" id="ARBA00022692"/>
    </source>
</evidence>
<feature type="domain" description="MARVEL" evidence="6">
    <location>
        <begin position="9"/>
        <end position="127"/>
    </location>
</feature>
<evidence type="ECO:0000256" key="4">
    <source>
        <dbReference type="ARBA" id="ARBA00023136"/>
    </source>
</evidence>
<gene>
    <name evidence="7" type="ORF">BN869_000007842_1</name>
</gene>
<dbReference type="Pfam" id="PF01284">
    <property type="entry name" value="MARVEL"/>
    <property type="match status" value="1"/>
</dbReference>
<evidence type="ECO:0000256" key="1">
    <source>
        <dbReference type="ARBA" id="ARBA00004141"/>
    </source>
</evidence>
<feature type="transmembrane region" description="Helical" evidence="5">
    <location>
        <begin position="114"/>
        <end position="135"/>
    </location>
</feature>
<evidence type="ECO:0000259" key="6">
    <source>
        <dbReference type="Pfam" id="PF01284"/>
    </source>
</evidence>
<dbReference type="AlphaFoldDB" id="A0A0B7K3N9"/>
<feature type="transmembrane region" description="Helical" evidence="5">
    <location>
        <begin position="69"/>
        <end position="93"/>
    </location>
</feature>
<name>A0A0B7K3N9_BIOOC</name>
<keyword evidence="2 5" id="KW-0812">Transmembrane</keyword>
<evidence type="ECO:0000256" key="5">
    <source>
        <dbReference type="SAM" id="Phobius"/>
    </source>
</evidence>
<feature type="transmembrane region" description="Helical" evidence="5">
    <location>
        <begin position="42"/>
        <end position="63"/>
    </location>
</feature>
<reference evidence="7" key="1">
    <citation type="submission" date="2015-01" db="EMBL/GenBank/DDBJ databases">
        <authorList>
            <person name="Durling Mikael"/>
        </authorList>
    </citation>
    <scope>NUCLEOTIDE SEQUENCE</scope>
</reference>